<feature type="domain" description="NADH:ubiquinone oxidoreductase chain 4 N-terminal" evidence="19">
    <location>
        <begin position="1"/>
        <end position="103"/>
    </location>
</feature>
<protein>
    <recommendedName>
        <fullName evidence="5 17">NADH-ubiquinone oxidoreductase chain 4</fullName>
        <ecNumber evidence="4 17">7.1.1.2</ecNumber>
    </recommendedName>
</protein>
<feature type="transmembrane region" description="Helical" evidence="17">
    <location>
        <begin position="248"/>
        <end position="266"/>
    </location>
</feature>
<keyword evidence="13 17" id="KW-0830">Ubiquinone</keyword>
<sequence>MFKLIMVIFSLLFIIKKDKSWWVVISWLSIIIFFMLFYSPIYNLFMNLSMNLSLDILSFSMTILSVWIILLMVLASSMIYKMSNFYKYFLSLNLLLLLFLIMTFSTMSMLMFYISFEASLIPTLLLILGWGYQPERLQAGMYLMIYTLLASLPLLVSIFFLYNLINSMNMWMLWSIFELKSMFLYFGLSLAFLVKSPMFLVHLWLPKAHVEAPVSGSMILAGILLKLGGYGLMRLLKSMITLNLKFNFLWITISLIGGVVVSLLCLRQSDLKMLVAYSSVAHMSLGIIGILTMTYWGMLGSLILMIGHGLCSSCLFSLVNIIYERSGSRSLYLNQGFLNIMPSMAMWWFLFSACNMAAPPSLNLLGEVSLLISIMNWSKLSLLMLMMTSFFSATYCYYMYSYSQHGKLYSGLYSCSSGEFREYLLMMLHWLPLNLMILKSEWFMMTL</sequence>
<dbReference type="EMBL" id="KX673197">
    <property type="protein sequence ID" value="APD14857.1"/>
    <property type="molecule type" value="Genomic_DNA"/>
</dbReference>
<evidence type="ECO:0000256" key="7">
    <source>
        <dbReference type="ARBA" id="ARBA00022660"/>
    </source>
</evidence>
<feature type="transmembrane region" description="Helical" evidence="17">
    <location>
        <begin position="143"/>
        <end position="162"/>
    </location>
</feature>
<dbReference type="InterPro" id="IPR001750">
    <property type="entry name" value="ND/Mrp_TM"/>
</dbReference>
<dbReference type="GO" id="GO:0015990">
    <property type="term" value="P:electron transport coupled proton transport"/>
    <property type="evidence" value="ECO:0007669"/>
    <property type="project" value="TreeGrafter"/>
</dbReference>
<dbReference type="InterPro" id="IPR003918">
    <property type="entry name" value="NADH_UbQ_OxRdtase"/>
</dbReference>
<evidence type="ECO:0000256" key="2">
    <source>
        <dbReference type="ARBA" id="ARBA00004225"/>
    </source>
</evidence>
<dbReference type="GO" id="GO:0048039">
    <property type="term" value="F:ubiquinone binding"/>
    <property type="evidence" value="ECO:0007669"/>
    <property type="project" value="TreeGrafter"/>
</dbReference>
<gene>
    <name evidence="20" type="primary">ND4</name>
</gene>
<keyword evidence="9" id="KW-1278">Translocase</keyword>
<feature type="domain" description="NADH:quinone oxidoreductase/Mrp antiporter transmembrane" evidence="18">
    <location>
        <begin position="107"/>
        <end position="392"/>
    </location>
</feature>
<feature type="transmembrane region" description="Helical" evidence="17">
    <location>
        <begin position="53"/>
        <end position="73"/>
    </location>
</feature>
<evidence type="ECO:0000256" key="17">
    <source>
        <dbReference type="RuleBase" id="RU003297"/>
    </source>
</evidence>
<keyword evidence="14 17" id="KW-0496">Mitochondrion</keyword>
<dbReference type="AlphaFoldDB" id="A0A1J0M496"/>
<dbReference type="EC" id="7.1.1.2" evidence="4 17"/>
<comment type="similarity">
    <text evidence="3 17">Belongs to the complex I subunit 4 family.</text>
</comment>
<dbReference type="Pfam" id="PF01059">
    <property type="entry name" value="Oxidored_q5_N"/>
    <property type="match status" value="1"/>
</dbReference>
<evidence type="ECO:0000256" key="4">
    <source>
        <dbReference type="ARBA" id="ARBA00012944"/>
    </source>
</evidence>
<feature type="transmembrane region" description="Helical" evidence="17">
    <location>
        <begin position="21"/>
        <end position="41"/>
    </location>
</feature>
<proteinExistence type="inferred from homology"/>
<geneLocation type="mitochondrion" evidence="20"/>
<evidence type="ECO:0000256" key="5">
    <source>
        <dbReference type="ARBA" id="ARBA00021006"/>
    </source>
</evidence>
<feature type="transmembrane region" description="Helical" evidence="17">
    <location>
        <begin position="330"/>
        <end position="350"/>
    </location>
</feature>
<evidence type="ECO:0000256" key="10">
    <source>
        <dbReference type="ARBA" id="ARBA00022982"/>
    </source>
</evidence>
<evidence type="ECO:0000256" key="15">
    <source>
        <dbReference type="ARBA" id="ARBA00023136"/>
    </source>
</evidence>
<evidence type="ECO:0000256" key="9">
    <source>
        <dbReference type="ARBA" id="ARBA00022967"/>
    </source>
</evidence>
<accession>A0A1J0M496</accession>
<evidence type="ECO:0000256" key="6">
    <source>
        <dbReference type="ARBA" id="ARBA00022448"/>
    </source>
</evidence>
<comment type="subcellular location">
    <subcellularLocation>
        <location evidence="2 17">Mitochondrion membrane</location>
        <topology evidence="2 17">Multi-pass membrane protein</topology>
    </subcellularLocation>
</comment>
<comment type="function">
    <text evidence="1">Core subunit of the mitochondrial membrane respiratory chain NADH dehydrogenase (Complex I) that is believed to belong to the minimal assembly required for catalysis. Complex I functions in the transfer of electrons from NADH to the respiratory chain. The immediate electron acceptor for the enzyme is believed to be ubiquinone.</text>
</comment>
<dbReference type="PRINTS" id="PR01437">
    <property type="entry name" value="NUOXDRDTASE4"/>
</dbReference>
<keyword evidence="10 17" id="KW-0249">Electron transport</keyword>
<evidence type="ECO:0000256" key="1">
    <source>
        <dbReference type="ARBA" id="ARBA00003257"/>
    </source>
</evidence>
<dbReference type="GO" id="GO:0003954">
    <property type="term" value="F:NADH dehydrogenase activity"/>
    <property type="evidence" value="ECO:0007669"/>
    <property type="project" value="TreeGrafter"/>
</dbReference>
<feature type="transmembrane region" description="Helical" evidence="17">
    <location>
        <begin position="302"/>
        <end position="323"/>
    </location>
</feature>
<dbReference type="PANTHER" id="PTHR43507">
    <property type="entry name" value="NADH-UBIQUINONE OXIDOREDUCTASE CHAIN 4"/>
    <property type="match status" value="1"/>
</dbReference>
<keyword evidence="11 17" id="KW-1133">Transmembrane helix</keyword>
<dbReference type="GO" id="GO:0031966">
    <property type="term" value="C:mitochondrial membrane"/>
    <property type="evidence" value="ECO:0007669"/>
    <property type="project" value="UniProtKB-SubCell"/>
</dbReference>
<feature type="transmembrane region" description="Helical" evidence="17">
    <location>
        <begin position="273"/>
        <end position="296"/>
    </location>
</feature>
<dbReference type="InterPro" id="IPR000260">
    <property type="entry name" value="NADH4_N"/>
</dbReference>
<feature type="transmembrane region" description="Helical" evidence="17">
    <location>
        <begin position="182"/>
        <end position="205"/>
    </location>
</feature>
<evidence type="ECO:0000256" key="3">
    <source>
        <dbReference type="ARBA" id="ARBA00009025"/>
    </source>
</evidence>
<evidence type="ECO:0000313" key="20">
    <source>
        <dbReference type="EMBL" id="APD14857.1"/>
    </source>
</evidence>
<keyword evidence="7 17" id="KW-0679">Respiratory chain</keyword>
<feature type="transmembrane region" description="Helical" evidence="17">
    <location>
        <begin position="85"/>
        <end position="104"/>
    </location>
</feature>
<feature type="transmembrane region" description="Helical" evidence="17">
    <location>
        <begin position="217"/>
        <end position="236"/>
    </location>
</feature>
<evidence type="ECO:0000256" key="16">
    <source>
        <dbReference type="ARBA" id="ARBA00049551"/>
    </source>
</evidence>
<keyword evidence="6 17" id="KW-0813">Transport</keyword>
<dbReference type="GO" id="GO:0008137">
    <property type="term" value="F:NADH dehydrogenase (ubiquinone) activity"/>
    <property type="evidence" value="ECO:0007669"/>
    <property type="project" value="UniProtKB-UniRule"/>
</dbReference>
<feature type="transmembrane region" description="Helical" evidence="17">
    <location>
        <begin position="420"/>
        <end position="438"/>
    </location>
</feature>
<keyword evidence="15 17" id="KW-0472">Membrane</keyword>
<name>A0A1J0M496_9NEOP</name>
<evidence type="ECO:0000256" key="12">
    <source>
        <dbReference type="ARBA" id="ARBA00023027"/>
    </source>
</evidence>
<evidence type="ECO:0000259" key="18">
    <source>
        <dbReference type="Pfam" id="PF00361"/>
    </source>
</evidence>
<reference evidence="20" key="1">
    <citation type="journal article" date="2016" name="Sci. Rep.">
        <title>Molecular phylogeny of Polyneoptera (Insecta) inferred from expanded mitogenomic data.</title>
        <authorList>
            <person name="Song N."/>
            <person name="Li H."/>
            <person name="Song F."/>
            <person name="Cai W."/>
        </authorList>
    </citation>
    <scope>NUCLEOTIDE SEQUENCE</scope>
</reference>
<comment type="catalytic activity">
    <reaction evidence="16 17">
        <text>a ubiquinone + NADH + 5 H(+)(in) = a ubiquinol + NAD(+) + 4 H(+)(out)</text>
        <dbReference type="Rhea" id="RHEA:29091"/>
        <dbReference type="Rhea" id="RHEA-COMP:9565"/>
        <dbReference type="Rhea" id="RHEA-COMP:9566"/>
        <dbReference type="ChEBI" id="CHEBI:15378"/>
        <dbReference type="ChEBI" id="CHEBI:16389"/>
        <dbReference type="ChEBI" id="CHEBI:17976"/>
        <dbReference type="ChEBI" id="CHEBI:57540"/>
        <dbReference type="ChEBI" id="CHEBI:57945"/>
        <dbReference type="EC" id="7.1.1.2"/>
    </reaction>
</comment>
<keyword evidence="12 17" id="KW-0520">NAD</keyword>
<feature type="transmembrane region" description="Helical" evidence="17">
    <location>
        <begin position="110"/>
        <end position="131"/>
    </location>
</feature>
<evidence type="ECO:0000256" key="14">
    <source>
        <dbReference type="ARBA" id="ARBA00023128"/>
    </source>
</evidence>
<evidence type="ECO:0000256" key="11">
    <source>
        <dbReference type="ARBA" id="ARBA00022989"/>
    </source>
</evidence>
<dbReference type="GO" id="GO:0042773">
    <property type="term" value="P:ATP synthesis coupled electron transport"/>
    <property type="evidence" value="ECO:0007669"/>
    <property type="project" value="InterPro"/>
</dbReference>
<evidence type="ECO:0000256" key="13">
    <source>
        <dbReference type="ARBA" id="ARBA00023075"/>
    </source>
</evidence>
<evidence type="ECO:0000259" key="19">
    <source>
        <dbReference type="Pfam" id="PF01059"/>
    </source>
</evidence>
<keyword evidence="8 17" id="KW-0812">Transmembrane</keyword>
<dbReference type="PANTHER" id="PTHR43507:SF20">
    <property type="entry name" value="NADH-UBIQUINONE OXIDOREDUCTASE CHAIN 4"/>
    <property type="match status" value="1"/>
</dbReference>
<comment type="function">
    <text evidence="17">Core subunit of the mitochondrial membrane respiratory chain NADH dehydrogenase (Complex I) which catalyzes electron transfer from NADH through the respiratory chain, using ubiquinone as an electron acceptor. Essential for the catalytic activity and assembly of complex I.</text>
</comment>
<feature type="transmembrane region" description="Helical" evidence="17">
    <location>
        <begin position="382"/>
        <end position="400"/>
    </location>
</feature>
<organism evidence="20">
    <name type="scientific">Anisolabididae sp. NS-2016</name>
    <dbReference type="NCBI Taxonomy" id="1914569"/>
    <lineage>
        <taxon>Eukaryota</taxon>
        <taxon>Metazoa</taxon>
        <taxon>Ecdysozoa</taxon>
        <taxon>Arthropoda</taxon>
        <taxon>Hexapoda</taxon>
        <taxon>Insecta</taxon>
        <taxon>Pterygota</taxon>
        <taxon>Neoptera</taxon>
        <taxon>Polyneoptera</taxon>
        <taxon>Dermaptera</taxon>
        <taxon>Neodermaptera</taxon>
        <taxon>Epidermaptera</taxon>
        <taxon>Anisolabidoidea</taxon>
        <taxon>Anisolabididae</taxon>
    </lineage>
</organism>
<evidence type="ECO:0000256" key="8">
    <source>
        <dbReference type="ARBA" id="ARBA00022692"/>
    </source>
</evidence>
<dbReference type="Pfam" id="PF00361">
    <property type="entry name" value="Proton_antipo_M"/>
    <property type="match status" value="1"/>
</dbReference>